<dbReference type="RefSeq" id="WP_164318135.1">
    <property type="nucleotide sequence ID" value="NZ_JAAGLU010000023.1"/>
</dbReference>
<accession>A0A6B3BYY8</accession>
<dbReference type="EMBL" id="JAAGLU010000023">
    <property type="protein sequence ID" value="NEC89350.1"/>
    <property type="molecule type" value="Genomic_DNA"/>
</dbReference>
<name>A0A6B3BYY8_9ACTN</name>
<reference evidence="1" key="1">
    <citation type="submission" date="2020-01" db="EMBL/GenBank/DDBJ databases">
        <title>Insect and environment-associated Actinomycetes.</title>
        <authorList>
            <person name="Currrie C."/>
            <person name="Chevrette M."/>
            <person name="Carlson C."/>
            <person name="Stubbendieck R."/>
            <person name="Wendt-Pienkowski E."/>
        </authorList>
    </citation>
    <scope>NUCLEOTIDE SEQUENCE</scope>
    <source>
        <strain evidence="1">SID12501</strain>
    </source>
</reference>
<evidence type="ECO:0000313" key="1">
    <source>
        <dbReference type="EMBL" id="NEC89350.1"/>
    </source>
</evidence>
<sequence>MTHNAPDRGEQNDQMTMRIRQFISAAGDDEFAKKRKAQDIAMKAPLLIRRQRLPTVHKRVGPQPWRLALEYM</sequence>
<gene>
    <name evidence="1" type="ORF">G3I71_26850</name>
</gene>
<dbReference type="AlphaFoldDB" id="A0A6B3BYY8"/>
<organism evidence="1">
    <name type="scientific">Streptomyces sp. SID12501</name>
    <dbReference type="NCBI Taxonomy" id="2706042"/>
    <lineage>
        <taxon>Bacteria</taxon>
        <taxon>Bacillati</taxon>
        <taxon>Actinomycetota</taxon>
        <taxon>Actinomycetes</taxon>
        <taxon>Kitasatosporales</taxon>
        <taxon>Streptomycetaceae</taxon>
        <taxon>Streptomyces</taxon>
    </lineage>
</organism>
<comment type="caution">
    <text evidence="1">The sequence shown here is derived from an EMBL/GenBank/DDBJ whole genome shotgun (WGS) entry which is preliminary data.</text>
</comment>
<proteinExistence type="predicted"/>
<protein>
    <submittedName>
        <fullName evidence="1">Uncharacterized protein</fullName>
    </submittedName>
</protein>